<dbReference type="AlphaFoldDB" id="A0A819K6F5"/>
<dbReference type="EMBL" id="CAJOAX010005244">
    <property type="protein sequence ID" value="CAF3940621.1"/>
    <property type="molecule type" value="Genomic_DNA"/>
</dbReference>
<organism evidence="2 3">
    <name type="scientific">Rotaria sordida</name>
    <dbReference type="NCBI Taxonomy" id="392033"/>
    <lineage>
        <taxon>Eukaryota</taxon>
        <taxon>Metazoa</taxon>
        <taxon>Spiralia</taxon>
        <taxon>Gnathifera</taxon>
        <taxon>Rotifera</taxon>
        <taxon>Eurotatoria</taxon>
        <taxon>Bdelloidea</taxon>
        <taxon>Philodinida</taxon>
        <taxon>Philodinidae</taxon>
        <taxon>Rotaria</taxon>
    </lineage>
</organism>
<proteinExistence type="predicted"/>
<protein>
    <submittedName>
        <fullName evidence="2">Uncharacterized protein</fullName>
    </submittedName>
</protein>
<name>A0A819K6F5_9BILA</name>
<accession>A0A819K6F5</accession>
<dbReference type="EMBL" id="CAJNOO010001290">
    <property type="protein sequence ID" value="CAF1129353.1"/>
    <property type="molecule type" value="Genomic_DNA"/>
</dbReference>
<sequence length="245" mass="28984">MAGINDCLSILDGRLKQLTTFIVQINCTSDSSLISCNMDERHNLKYFSLTCYEYIYNYDDVVVPLLRRMTHLEKLTLYLRVRNRSSFINGTHLHNEILVHMPQLHTFIFYISTENDINESVHRISNDDIQQTFTHTRYARTGCMSWDVNEWKYDNNSTFSVIEYSHLISHDIMRVYLDYIAQFLLETKAHLPRLTELKVSYDQLKMVTMNFTRDTTRRNCSKVKQLLVEESTAFSKDVYQYLPSL</sequence>
<reference evidence="2" key="1">
    <citation type="submission" date="2021-02" db="EMBL/GenBank/DDBJ databases">
        <authorList>
            <person name="Nowell W R."/>
        </authorList>
    </citation>
    <scope>NUCLEOTIDE SEQUENCE</scope>
</reference>
<evidence type="ECO:0000313" key="1">
    <source>
        <dbReference type="EMBL" id="CAF1129353.1"/>
    </source>
</evidence>
<evidence type="ECO:0000313" key="2">
    <source>
        <dbReference type="EMBL" id="CAF3940621.1"/>
    </source>
</evidence>
<comment type="caution">
    <text evidence="2">The sequence shown here is derived from an EMBL/GenBank/DDBJ whole genome shotgun (WGS) entry which is preliminary data.</text>
</comment>
<dbReference type="Proteomes" id="UP000663823">
    <property type="component" value="Unassembled WGS sequence"/>
</dbReference>
<dbReference type="Proteomes" id="UP000663882">
    <property type="component" value="Unassembled WGS sequence"/>
</dbReference>
<dbReference type="OrthoDB" id="10016739at2759"/>
<evidence type="ECO:0000313" key="3">
    <source>
        <dbReference type="Proteomes" id="UP000663823"/>
    </source>
</evidence>
<gene>
    <name evidence="2" type="ORF">OTI717_LOCUS25844</name>
    <name evidence="1" type="ORF">RFH988_LOCUS20782</name>
</gene>